<evidence type="ECO:0008006" key="5">
    <source>
        <dbReference type="Google" id="ProtNLM"/>
    </source>
</evidence>
<protein>
    <recommendedName>
        <fullName evidence="5">Lipoprotein</fullName>
    </recommendedName>
</protein>
<reference evidence="3 4" key="1">
    <citation type="submission" date="2018-09" db="EMBL/GenBank/DDBJ databases">
        <title>Genome sequencing of Nocardioides immobilis CCTCC AB 2017083 for comparison to Nocardioides silvaticus.</title>
        <authorList>
            <person name="Li C."/>
            <person name="Wang G."/>
        </authorList>
    </citation>
    <scope>NUCLEOTIDE SEQUENCE [LARGE SCALE GENOMIC DNA]</scope>
    <source>
        <strain evidence="3 4">CCTCC AB 2017083</strain>
    </source>
</reference>
<evidence type="ECO:0000256" key="2">
    <source>
        <dbReference type="SAM" id="SignalP"/>
    </source>
</evidence>
<comment type="caution">
    <text evidence="3">The sequence shown here is derived from an EMBL/GenBank/DDBJ whole genome shotgun (WGS) entry which is preliminary data.</text>
</comment>
<evidence type="ECO:0000256" key="1">
    <source>
        <dbReference type="SAM" id="MobiDB-lite"/>
    </source>
</evidence>
<dbReference type="Proteomes" id="UP000283644">
    <property type="component" value="Unassembled WGS sequence"/>
</dbReference>
<evidence type="ECO:0000313" key="4">
    <source>
        <dbReference type="Proteomes" id="UP000283644"/>
    </source>
</evidence>
<dbReference type="RefSeq" id="WP_118925291.1">
    <property type="nucleotide sequence ID" value="NZ_QXGH01000014.1"/>
</dbReference>
<feature type="region of interest" description="Disordered" evidence="1">
    <location>
        <begin position="22"/>
        <end position="46"/>
    </location>
</feature>
<feature type="compositionally biased region" description="Polar residues" evidence="1">
    <location>
        <begin position="34"/>
        <end position="45"/>
    </location>
</feature>
<keyword evidence="2" id="KW-0732">Signal</keyword>
<dbReference type="AlphaFoldDB" id="A0A417Y3L5"/>
<dbReference type="PROSITE" id="PS51257">
    <property type="entry name" value="PROKAR_LIPOPROTEIN"/>
    <property type="match status" value="1"/>
</dbReference>
<gene>
    <name evidence="3" type="ORF">D0Z08_11080</name>
</gene>
<name>A0A417Y3L5_9ACTN</name>
<organism evidence="3 4">
    <name type="scientific">Nocardioides immobilis</name>
    <dbReference type="NCBI Taxonomy" id="2049295"/>
    <lineage>
        <taxon>Bacteria</taxon>
        <taxon>Bacillati</taxon>
        <taxon>Actinomycetota</taxon>
        <taxon>Actinomycetes</taxon>
        <taxon>Propionibacteriales</taxon>
        <taxon>Nocardioidaceae</taxon>
        <taxon>Nocardioides</taxon>
    </lineage>
</organism>
<proteinExistence type="predicted"/>
<keyword evidence="4" id="KW-1185">Reference proteome</keyword>
<evidence type="ECO:0000313" key="3">
    <source>
        <dbReference type="EMBL" id="RHW27195.1"/>
    </source>
</evidence>
<feature type="chain" id="PRO_5019302609" description="Lipoprotein" evidence="2">
    <location>
        <begin position="22"/>
        <end position="158"/>
    </location>
</feature>
<dbReference type="OrthoDB" id="3789424at2"/>
<accession>A0A417Y3L5</accession>
<feature type="signal peptide" evidence="2">
    <location>
        <begin position="1"/>
        <end position="21"/>
    </location>
</feature>
<sequence>MRRLVGSLFVLTALTALTACGEEPDDRADDPATQGRTTQGQTDSADPQVVDIVSGSAVDGDVAATATVIQDDQDLERYLRQFDSSPFVGDLTDAIDAHPLADDRVLGLAVIEISCDEPPSATVTTDGEAFVVTPGKVVNPHQECFAPVTSVAVLDLPR</sequence>
<dbReference type="EMBL" id="QXGH01000014">
    <property type="protein sequence ID" value="RHW27195.1"/>
    <property type="molecule type" value="Genomic_DNA"/>
</dbReference>